<proteinExistence type="predicted"/>
<evidence type="ECO:0000313" key="2">
    <source>
        <dbReference type="Proteomes" id="UP000660885"/>
    </source>
</evidence>
<dbReference type="RefSeq" id="WP_202834455.1">
    <property type="nucleotide sequence ID" value="NZ_JAETWB010000023.1"/>
</dbReference>
<dbReference type="EMBL" id="JAETWB010000023">
    <property type="protein sequence ID" value="MBL6081234.1"/>
    <property type="molecule type" value="Genomic_DNA"/>
</dbReference>
<evidence type="ECO:0000313" key="1">
    <source>
        <dbReference type="EMBL" id="MBL6081234.1"/>
    </source>
</evidence>
<reference evidence="1 2" key="1">
    <citation type="submission" date="2021-01" db="EMBL/GenBank/DDBJ databases">
        <title>Belnapia mucosa sp. nov. and Belnapia arida sp. nov., isolated from the Tabernas Desert (Almeria, Spain).</title>
        <authorList>
            <person name="Molina-Menor E."/>
            <person name="Vidal-Verdu A."/>
            <person name="Calonge A."/>
            <person name="Satari L."/>
            <person name="Pereto J."/>
            <person name="Porcar M."/>
        </authorList>
    </citation>
    <scope>NUCLEOTIDE SEQUENCE [LARGE SCALE GENOMIC DNA]</scope>
    <source>
        <strain evidence="1 2">T18</strain>
    </source>
</reference>
<sequence length="105" mass="11173">MRHGCRAASEALTPPKRPEPADVVVAPRITSEAEAIAIAESGRRALIANGQGGLLALILAGAQPLSIAQSISGRLRAYGFRRIRLKHQANGQFLLICNLRLAPIN</sequence>
<protein>
    <submittedName>
        <fullName evidence="1">Uncharacterized protein</fullName>
    </submittedName>
</protein>
<keyword evidence="2" id="KW-1185">Reference proteome</keyword>
<accession>A0ABS1UBB9</accession>
<organism evidence="1 2">
    <name type="scientific">Belnapia arida</name>
    <dbReference type="NCBI Taxonomy" id="2804533"/>
    <lineage>
        <taxon>Bacteria</taxon>
        <taxon>Pseudomonadati</taxon>
        <taxon>Pseudomonadota</taxon>
        <taxon>Alphaproteobacteria</taxon>
        <taxon>Acetobacterales</taxon>
        <taxon>Roseomonadaceae</taxon>
        <taxon>Belnapia</taxon>
    </lineage>
</organism>
<comment type="caution">
    <text evidence="1">The sequence shown here is derived from an EMBL/GenBank/DDBJ whole genome shotgun (WGS) entry which is preliminary data.</text>
</comment>
<gene>
    <name evidence="1" type="ORF">JMJ56_24880</name>
</gene>
<dbReference type="Proteomes" id="UP000660885">
    <property type="component" value="Unassembled WGS sequence"/>
</dbReference>
<name>A0ABS1UBB9_9PROT</name>